<dbReference type="Proteomes" id="UP000659344">
    <property type="component" value="Unassembled WGS sequence"/>
</dbReference>
<evidence type="ECO:0000313" key="6">
    <source>
        <dbReference type="Proteomes" id="UP000659344"/>
    </source>
</evidence>
<keyword evidence="6" id="KW-1185">Reference proteome</keyword>
<sequence>MMIVFICVIIILIVVTILFLNLYPPFGGNPSKEKLIAYRESPNFRQNKFFYPATSESTEFRLHTVVSLLRDYIKGNPKIRPDQALPMDKFDPHHEEGQTQNLVTWFGHSALLLQLEGTRILLDPMFGKSPSPVQIFGGKRYSKKLPFEIEELPTIDAVILSHDHYDHLDYRTIQKLKDKVKQFIVPLGVGSHLERWGIDPKRISEHDWWDEFEFQGIKLACTPARHFSGRNLFNRASTLWCSWVIATMETKVYFSGDGGYGAHFGQIGDKYGPFDLTLMECGQYDTRWSDIHMLPEETVQAHIDVKGGVMIPIHWSAFTLALHDWTDPIERVTAAAQKCGVNISTPRIGETVRIGSDIYPTSVWWK</sequence>
<gene>
    <name evidence="5" type="ORF">GCM10008013_34000</name>
</gene>
<evidence type="ECO:0000256" key="2">
    <source>
        <dbReference type="ARBA" id="ARBA00034301"/>
    </source>
</evidence>
<feature type="domain" description="Metallo-beta-lactamase" evidence="4">
    <location>
        <begin position="118"/>
        <end position="315"/>
    </location>
</feature>
<dbReference type="InterPro" id="IPR036866">
    <property type="entry name" value="RibonucZ/Hydroxyglut_hydro"/>
</dbReference>
<comment type="catalytic activity">
    <reaction evidence="1">
        <text>3',5'-cyclic CMP + H2O = CMP + H(+)</text>
        <dbReference type="Rhea" id="RHEA:72675"/>
        <dbReference type="ChEBI" id="CHEBI:15377"/>
        <dbReference type="ChEBI" id="CHEBI:15378"/>
        <dbReference type="ChEBI" id="CHEBI:58003"/>
        <dbReference type="ChEBI" id="CHEBI:60377"/>
    </reaction>
    <physiologicalReaction direction="left-to-right" evidence="1">
        <dbReference type="Rhea" id="RHEA:72676"/>
    </physiologicalReaction>
</comment>
<dbReference type="InterPro" id="IPR001279">
    <property type="entry name" value="Metallo-B-lactamas"/>
</dbReference>
<accession>A0ABQ1YLL0</accession>
<evidence type="ECO:0000256" key="1">
    <source>
        <dbReference type="ARBA" id="ARBA00034221"/>
    </source>
</evidence>
<protein>
    <submittedName>
        <fullName evidence="5">Membrane protein</fullName>
    </submittedName>
</protein>
<dbReference type="Gene3D" id="3.60.15.10">
    <property type="entry name" value="Ribonuclease Z/Hydroxyacylglutathione hydrolase-like"/>
    <property type="match status" value="1"/>
</dbReference>
<dbReference type="PANTHER" id="PTHR15032">
    <property type="entry name" value="N-ACYL-PHOSPHATIDYLETHANOLAMINE-HYDROLYZING PHOSPHOLIPASE D"/>
    <property type="match status" value="1"/>
</dbReference>
<dbReference type="EMBL" id="BMFT01000002">
    <property type="protein sequence ID" value="GGH30729.1"/>
    <property type="molecule type" value="Genomic_DNA"/>
</dbReference>
<comment type="catalytic activity">
    <reaction evidence="3">
        <text>3',5'-cyclic UMP + H2O = UMP + H(+)</text>
        <dbReference type="Rhea" id="RHEA:70575"/>
        <dbReference type="ChEBI" id="CHEBI:15377"/>
        <dbReference type="ChEBI" id="CHEBI:15378"/>
        <dbReference type="ChEBI" id="CHEBI:57865"/>
        <dbReference type="ChEBI" id="CHEBI:184387"/>
    </reaction>
    <physiologicalReaction direction="left-to-right" evidence="3">
        <dbReference type="Rhea" id="RHEA:70576"/>
    </physiologicalReaction>
</comment>
<evidence type="ECO:0000256" key="3">
    <source>
        <dbReference type="ARBA" id="ARBA00048505"/>
    </source>
</evidence>
<dbReference type="SUPFAM" id="SSF56281">
    <property type="entry name" value="Metallo-hydrolase/oxidoreductase"/>
    <property type="match status" value="1"/>
</dbReference>
<organism evidence="5 6">
    <name type="scientific">Paenibacillus segetis</name>
    <dbReference type="NCBI Taxonomy" id="1325360"/>
    <lineage>
        <taxon>Bacteria</taxon>
        <taxon>Bacillati</taxon>
        <taxon>Bacillota</taxon>
        <taxon>Bacilli</taxon>
        <taxon>Bacillales</taxon>
        <taxon>Paenibacillaceae</taxon>
        <taxon>Paenibacillus</taxon>
    </lineage>
</organism>
<dbReference type="Pfam" id="PF12706">
    <property type="entry name" value="Lactamase_B_2"/>
    <property type="match status" value="1"/>
</dbReference>
<dbReference type="PANTHER" id="PTHR15032:SF4">
    <property type="entry name" value="N-ACYL-PHOSPHATIDYLETHANOLAMINE-HYDROLYZING PHOSPHOLIPASE D"/>
    <property type="match status" value="1"/>
</dbReference>
<evidence type="ECO:0000259" key="4">
    <source>
        <dbReference type="Pfam" id="PF12706"/>
    </source>
</evidence>
<proteinExistence type="predicted"/>
<dbReference type="RefSeq" id="WP_308420436.1">
    <property type="nucleotide sequence ID" value="NZ_BMFT01000002.1"/>
</dbReference>
<evidence type="ECO:0000313" key="5">
    <source>
        <dbReference type="EMBL" id="GGH30729.1"/>
    </source>
</evidence>
<name>A0ABQ1YLL0_9BACL</name>
<comment type="caution">
    <text evidence="5">The sequence shown here is derived from an EMBL/GenBank/DDBJ whole genome shotgun (WGS) entry which is preliminary data.</text>
</comment>
<reference evidence="6" key="1">
    <citation type="journal article" date="2019" name="Int. J. Syst. Evol. Microbiol.">
        <title>The Global Catalogue of Microorganisms (GCM) 10K type strain sequencing project: providing services to taxonomists for standard genome sequencing and annotation.</title>
        <authorList>
            <consortium name="The Broad Institute Genomics Platform"/>
            <consortium name="The Broad Institute Genome Sequencing Center for Infectious Disease"/>
            <person name="Wu L."/>
            <person name="Ma J."/>
        </authorList>
    </citation>
    <scope>NUCLEOTIDE SEQUENCE [LARGE SCALE GENOMIC DNA]</scope>
    <source>
        <strain evidence="6">CGMCC 1.12769</strain>
    </source>
</reference>
<comment type="function">
    <text evidence="2">Counteracts the endogenous Pycsar antiviral defense system. Phosphodiesterase that enables metal-dependent hydrolysis of host cyclic nucleotide Pycsar defense signals such as cCMP and cUMP.</text>
</comment>